<evidence type="ECO:0000256" key="1">
    <source>
        <dbReference type="ARBA" id="ARBA00007401"/>
    </source>
</evidence>
<dbReference type="InterPro" id="IPR023232">
    <property type="entry name" value="Glyco_hydro_2_AS"/>
</dbReference>
<dbReference type="Gene3D" id="2.60.40.10">
    <property type="entry name" value="Immunoglobulins"/>
    <property type="match status" value="2"/>
</dbReference>
<dbReference type="Proteomes" id="UP000273516">
    <property type="component" value="Unassembled WGS sequence"/>
</dbReference>
<feature type="domain" description="Glycosyl hydrolases family 2 sugar binding" evidence="6">
    <location>
        <begin position="55"/>
        <end position="150"/>
    </location>
</feature>
<evidence type="ECO:0000256" key="2">
    <source>
        <dbReference type="ARBA" id="ARBA00022801"/>
    </source>
</evidence>
<dbReference type="InterPro" id="IPR051913">
    <property type="entry name" value="GH2_Domain-Containing"/>
</dbReference>
<organism evidence="8 9">
    <name type="scientific">Paracoccus alkanivorans</name>
    <dbReference type="NCBI Taxonomy" id="2116655"/>
    <lineage>
        <taxon>Bacteria</taxon>
        <taxon>Pseudomonadati</taxon>
        <taxon>Pseudomonadota</taxon>
        <taxon>Alphaproteobacteria</taxon>
        <taxon>Rhodobacterales</taxon>
        <taxon>Paracoccaceae</taxon>
        <taxon>Paracoccus</taxon>
    </lineage>
</organism>
<dbReference type="Pfam" id="PF02837">
    <property type="entry name" value="Glyco_hydro_2_N"/>
    <property type="match status" value="1"/>
</dbReference>
<dbReference type="InterPro" id="IPR006103">
    <property type="entry name" value="Glyco_hydro_2_cat"/>
</dbReference>
<dbReference type="InterPro" id="IPR008979">
    <property type="entry name" value="Galactose-bd-like_sf"/>
</dbReference>
<comment type="caution">
    <text evidence="8">The sequence shown here is derived from an EMBL/GenBank/DDBJ whole genome shotgun (WGS) entry which is preliminary data.</text>
</comment>
<dbReference type="GO" id="GO:0005975">
    <property type="term" value="P:carbohydrate metabolic process"/>
    <property type="evidence" value="ECO:0007669"/>
    <property type="project" value="InterPro"/>
</dbReference>
<protein>
    <submittedName>
        <fullName evidence="8">Glycoside hydrolase family 2 protein</fullName>
    </submittedName>
</protein>
<evidence type="ECO:0000259" key="6">
    <source>
        <dbReference type="Pfam" id="PF02837"/>
    </source>
</evidence>
<dbReference type="InterPro" id="IPR040605">
    <property type="entry name" value="Glyco_hydro2_dom5"/>
</dbReference>
<dbReference type="PRINTS" id="PR00132">
    <property type="entry name" value="GLHYDRLASE2"/>
</dbReference>
<proteinExistence type="inferred from homology"/>
<name>A0A3M0MJY4_9RHOB</name>
<dbReference type="OrthoDB" id="9758603at2"/>
<feature type="domain" description="Glycoside hydrolase family 2 immunoglobulin-like beta-sandwich" evidence="4">
    <location>
        <begin position="156"/>
        <end position="259"/>
    </location>
</feature>
<dbReference type="AlphaFoldDB" id="A0A3M0MJY4"/>
<evidence type="ECO:0000256" key="3">
    <source>
        <dbReference type="ARBA" id="ARBA00023295"/>
    </source>
</evidence>
<dbReference type="Gene3D" id="3.20.20.80">
    <property type="entry name" value="Glycosidases"/>
    <property type="match status" value="1"/>
</dbReference>
<feature type="domain" description="Glycoside hydrolase family 2 catalytic" evidence="5">
    <location>
        <begin position="266"/>
        <end position="482"/>
    </location>
</feature>
<dbReference type="InterPro" id="IPR036156">
    <property type="entry name" value="Beta-gal/glucu_dom_sf"/>
</dbReference>
<dbReference type="InterPro" id="IPR017853">
    <property type="entry name" value="GH"/>
</dbReference>
<dbReference type="SUPFAM" id="SSF49785">
    <property type="entry name" value="Galactose-binding domain-like"/>
    <property type="match status" value="1"/>
</dbReference>
<accession>A0A3M0MJY4</accession>
<keyword evidence="9" id="KW-1185">Reference proteome</keyword>
<gene>
    <name evidence="8" type="ORF">C9E81_20085</name>
</gene>
<dbReference type="InterPro" id="IPR013783">
    <property type="entry name" value="Ig-like_fold"/>
</dbReference>
<evidence type="ECO:0000313" key="9">
    <source>
        <dbReference type="Proteomes" id="UP000273516"/>
    </source>
</evidence>
<evidence type="ECO:0000259" key="5">
    <source>
        <dbReference type="Pfam" id="PF02836"/>
    </source>
</evidence>
<evidence type="ECO:0000259" key="7">
    <source>
        <dbReference type="Pfam" id="PF18565"/>
    </source>
</evidence>
<keyword evidence="2 8" id="KW-0378">Hydrolase</keyword>
<dbReference type="EMBL" id="QOKZ01000011">
    <property type="protein sequence ID" value="RMC31597.1"/>
    <property type="molecule type" value="Genomic_DNA"/>
</dbReference>
<dbReference type="InterPro" id="IPR006102">
    <property type="entry name" value="Ig-like_GH2"/>
</dbReference>
<dbReference type="RefSeq" id="WP_122114142.1">
    <property type="nucleotide sequence ID" value="NZ_QOKZ01000011.1"/>
</dbReference>
<dbReference type="GO" id="GO:0004553">
    <property type="term" value="F:hydrolase activity, hydrolyzing O-glycosyl compounds"/>
    <property type="evidence" value="ECO:0007669"/>
    <property type="project" value="InterPro"/>
</dbReference>
<dbReference type="PANTHER" id="PTHR42732">
    <property type="entry name" value="BETA-GALACTOSIDASE"/>
    <property type="match status" value="1"/>
</dbReference>
<dbReference type="InterPro" id="IPR006104">
    <property type="entry name" value="Glyco_hydro_2_N"/>
</dbReference>
<evidence type="ECO:0000259" key="4">
    <source>
        <dbReference type="Pfam" id="PF00703"/>
    </source>
</evidence>
<dbReference type="Pfam" id="PF00703">
    <property type="entry name" value="Glyco_hydro_2"/>
    <property type="match status" value="1"/>
</dbReference>
<dbReference type="Pfam" id="PF18565">
    <property type="entry name" value="Glyco_hydro2_C5"/>
    <property type="match status" value="1"/>
</dbReference>
<keyword evidence="3" id="KW-0326">Glycosidase</keyword>
<sequence length="748" mass="84540">MRITEKFNGDWCFRHGFDAGQVNELQDGELVTLPHNAVELPYNYFDETDYQKPFTYQKMLEWRPEFENREVSLLFDAAMADSAVFLNGQEVIAHRDGYTPFRARLTPYLKRGKNLITVKVDGSENPEIPPFGGQVDYLCYAGIYRDVWLSVTSPVSIGNVKIETSGVLQREKSATARVFLANPGDVPLSGKLTGEIRRADGGQVAVASADADSPEVILTFPVLADIDLWDIDNPVLYELSLQLQTSQGKDDLTRRFGFREARFTPGGFFLNGRRLKLRGLNRHQSWPHVGYAMGRRAQEKDAEILKFELACNIVRCSHYPQSTYFLDRCDEIGLLCFEEIPGWQHIGGEAWKREAIGNVRRMIERDWNHPSVVIWGVRINESRDDHGFYVETNRLARELDRTRQTGGVRCITDSELLEDVYTMNDFVLGTEEMPGTNRDRVFLRRRKEVTGLAGAVPYLVTEYNGHMFPTKRFDQEQRQAEHVTRHLQILDAAAGDDEISGSIGWCMFDYNTHRDFGSGDRICYHGVLDMYRIPKFAGYAYASQGDPQNGVVLQPVTFWARGERNIGGVLPLILLTNCDYVDVKFGEWPAKRVYPDRENYPHLPHPPAVLDLRQVGPDEFGDWGRVWRDGVITGYVDGKAVKVLTLPADPLPTTLEVLPDGTEFQAGEKDALRVVVRVLDQCGNLLPFFDEPVSLDLAGPGRIIGPQDITLRGGAAGFWIEAGNDKGELTLTVKSRRFKTRQITFTVG</sequence>
<dbReference type="SUPFAM" id="SSF51445">
    <property type="entry name" value="(Trans)glycosidases"/>
    <property type="match status" value="1"/>
</dbReference>
<reference evidence="8 9" key="1">
    <citation type="submission" date="2018-07" db="EMBL/GenBank/DDBJ databases">
        <authorList>
            <person name="Zhang Y."/>
            <person name="Wang L."/>
            <person name="Ma S."/>
        </authorList>
    </citation>
    <scope>NUCLEOTIDE SEQUENCE [LARGE SCALE GENOMIC DNA]</scope>
    <source>
        <strain evidence="8 9">4-2</strain>
    </source>
</reference>
<evidence type="ECO:0000313" key="8">
    <source>
        <dbReference type="EMBL" id="RMC31597.1"/>
    </source>
</evidence>
<dbReference type="PANTHER" id="PTHR42732:SF1">
    <property type="entry name" value="BETA-MANNOSIDASE"/>
    <property type="match status" value="1"/>
</dbReference>
<dbReference type="SUPFAM" id="SSF49303">
    <property type="entry name" value="beta-Galactosidase/glucuronidase domain"/>
    <property type="match status" value="1"/>
</dbReference>
<dbReference type="Pfam" id="PF02836">
    <property type="entry name" value="Glyco_hydro_2_C"/>
    <property type="match status" value="1"/>
</dbReference>
<dbReference type="InterPro" id="IPR006101">
    <property type="entry name" value="Glyco_hydro_2"/>
</dbReference>
<comment type="similarity">
    <text evidence="1">Belongs to the glycosyl hydrolase 2 family.</text>
</comment>
<feature type="domain" description="Glycoside hydrolase family 2" evidence="7">
    <location>
        <begin position="655"/>
        <end position="744"/>
    </location>
</feature>
<dbReference type="PROSITE" id="PS00608">
    <property type="entry name" value="GLYCOSYL_HYDROL_F2_2"/>
    <property type="match status" value="1"/>
</dbReference>
<dbReference type="Gene3D" id="2.60.120.260">
    <property type="entry name" value="Galactose-binding domain-like"/>
    <property type="match status" value="1"/>
</dbReference>